<evidence type="ECO:0000256" key="1">
    <source>
        <dbReference type="ARBA" id="ARBA00007366"/>
    </source>
</evidence>
<dbReference type="PANTHER" id="PTHR23346:SF7">
    <property type="entry name" value="STALLED RIBOSOME SENSOR GCN1"/>
    <property type="match status" value="1"/>
</dbReference>
<protein>
    <submittedName>
        <fullName evidence="5">EIF-2-alpha kinase activator GCN1-like</fullName>
    </submittedName>
</protein>
<evidence type="ECO:0000256" key="2">
    <source>
        <dbReference type="ARBA" id="ARBA00022737"/>
    </source>
</evidence>
<feature type="domain" description="Stalled ribosome sensor GCN1-like N-terminal" evidence="3">
    <location>
        <begin position="1"/>
        <end position="84"/>
    </location>
</feature>
<dbReference type="Pfam" id="PF24993">
    <property type="entry name" value="GNC1_N"/>
    <property type="match status" value="1"/>
</dbReference>
<dbReference type="Gene3D" id="1.25.10.10">
    <property type="entry name" value="Leucine-rich Repeat Variant"/>
    <property type="match status" value="1"/>
</dbReference>
<evidence type="ECO:0000259" key="3">
    <source>
        <dbReference type="Pfam" id="PF24993"/>
    </source>
</evidence>
<dbReference type="RefSeq" id="XP_022235580.1">
    <property type="nucleotide sequence ID" value="XM_022379872.1"/>
</dbReference>
<reference evidence="5" key="1">
    <citation type="submission" date="2025-08" db="UniProtKB">
        <authorList>
            <consortium name="RefSeq"/>
        </authorList>
    </citation>
    <scope>IDENTIFICATION</scope>
    <source>
        <tissue evidence="5">Muscle</tissue>
    </source>
</reference>
<dbReference type="SUPFAM" id="SSF48371">
    <property type="entry name" value="ARM repeat"/>
    <property type="match status" value="1"/>
</dbReference>
<organism evidence="4 5">
    <name type="scientific">Limulus polyphemus</name>
    <name type="common">Atlantic horseshoe crab</name>
    <dbReference type="NCBI Taxonomy" id="6850"/>
    <lineage>
        <taxon>Eukaryota</taxon>
        <taxon>Metazoa</taxon>
        <taxon>Ecdysozoa</taxon>
        <taxon>Arthropoda</taxon>
        <taxon>Chelicerata</taxon>
        <taxon>Merostomata</taxon>
        <taxon>Xiphosura</taxon>
        <taxon>Limulidae</taxon>
        <taxon>Limulus</taxon>
    </lineage>
</organism>
<name>A0ABM1RW25_LIMPO</name>
<gene>
    <name evidence="5" type="primary">LOC106475857</name>
</gene>
<proteinExistence type="inferred from homology"/>
<dbReference type="GeneID" id="106475857"/>
<keyword evidence="4" id="KW-1185">Reference proteome</keyword>
<keyword evidence="2" id="KW-0677">Repeat</keyword>
<evidence type="ECO:0000313" key="5">
    <source>
        <dbReference type="RefSeq" id="XP_022235580.1"/>
    </source>
</evidence>
<comment type="similarity">
    <text evidence="1">Belongs to the GCN1 family.</text>
</comment>
<dbReference type="InterPro" id="IPR056810">
    <property type="entry name" value="GNC1-like_N"/>
</dbReference>
<dbReference type="PANTHER" id="PTHR23346">
    <property type="entry name" value="TRANSLATIONAL ACTIVATOR GCN1-RELATED"/>
    <property type="match status" value="1"/>
</dbReference>
<evidence type="ECO:0000313" key="4">
    <source>
        <dbReference type="Proteomes" id="UP000694941"/>
    </source>
</evidence>
<accession>A0ABM1RW25</accession>
<dbReference type="InterPro" id="IPR011989">
    <property type="entry name" value="ARM-like"/>
</dbReference>
<sequence length="467" mass="51470">MLRNPEVILETVGHVLSGVTLDLSQYAMEIGKILATHLHSKEDLCREEAITACRNLASQCSNPQPVQDLLEHMFGILNGSGGKLTVAAQRLGVLGGIGALSHHTVSGSQSLSETAAELFIGVLKQEVHERTLVHALKMLALWCAKFTTQVPSSLVEWFKTGLGLKTTSLAVRVAYIKCMNAAFHGNTLLQALDLSPILVKIVEKGQAQPSQIPVVTESLSAACLLMKLYSADVQAENKLKSVITALLDIDKQPFFIEKFLITASEETLYSVIQLVERLILEHSQELVGKISLVEKALLFLMTRPSLELRQQAHATTRKLVSVLGGTELARSLLKQFPSFVEQLNLQEEADKENKENDVGVCDDGSSKTVTAHILEECLLTLCQETNLDINDREILGLESLLPSNLPVIVRSKPDLWEKLLKRLKLNPKSFTRAYVGGLSSSTIYVEAVTPVSLNHNENRRYRYCVSK</sequence>
<dbReference type="Proteomes" id="UP000694941">
    <property type="component" value="Unplaced"/>
</dbReference>
<dbReference type="InterPro" id="IPR016024">
    <property type="entry name" value="ARM-type_fold"/>
</dbReference>